<accession>A0ABP8K584</accession>
<keyword evidence="1" id="KW-0238">DNA-binding</keyword>
<dbReference type="InterPro" id="IPR047057">
    <property type="entry name" value="MerR_fam"/>
</dbReference>
<dbReference type="Pfam" id="PF13411">
    <property type="entry name" value="MerR_1"/>
    <property type="match status" value="1"/>
</dbReference>
<gene>
    <name evidence="5" type="primary">carH</name>
    <name evidence="5" type="ORF">GCM10023153_27750</name>
</gene>
<dbReference type="Proteomes" id="UP001500390">
    <property type="component" value="Unassembled WGS sequence"/>
</dbReference>
<feature type="compositionally biased region" description="Basic and acidic residues" evidence="2">
    <location>
        <begin position="329"/>
        <end position="341"/>
    </location>
</feature>
<dbReference type="PROSITE" id="PS51332">
    <property type="entry name" value="B12_BINDING"/>
    <property type="match status" value="1"/>
</dbReference>
<sequence length="385" mass="40709">MRIGELAARVGVSTHVLRAWESRYGLLRPQRSAGGYRLYDHEDERRVREVIALRDQGVSAVEASRRVLEADRSGLSAIDDDIDDDATNASGSSFAAGHARAGGRARAVGTASGMGVNTSVPLRSDPPALVAQLLEAVSALDEDRAHAVLDVAFGERSVDSAIVDVLLPLFVRVGELWELGRIGIAQEHFASSLVRRRLGAMSLTWGVGSGPVAVLACPPGEFHDIVLLSFGVLLGRTGWRIRYLGPDTPVHSLAAAAQLTQADAVVLACRRPSGFRAHATALRRLGEDYPVWLAGRGATPRVLEEVGVRYLGADLVGAVAELTATARDRRNQREAAARPDGDGIPIDDSRANGNGNGIQGDGIRTDGIQGDGIRTDATTPTSATA</sequence>
<dbReference type="Gene3D" id="3.40.50.280">
    <property type="entry name" value="Cobalamin-binding domain"/>
    <property type="match status" value="1"/>
</dbReference>
<organism evidence="5 6">
    <name type="scientific">Ornithinibacter aureus</name>
    <dbReference type="NCBI Taxonomy" id="622664"/>
    <lineage>
        <taxon>Bacteria</taxon>
        <taxon>Bacillati</taxon>
        <taxon>Actinomycetota</taxon>
        <taxon>Actinomycetes</taxon>
        <taxon>Micrococcales</taxon>
        <taxon>Intrasporangiaceae</taxon>
        <taxon>Ornithinibacter</taxon>
    </lineage>
</organism>
<dbReference type="InterPro" id="IPR006158">
    <property type="entry name" value="Cobalamin-bd"/>
</dbReference>
<evidence type="ECO:0000259" key="3">
    <source>
        <dbReference type="PROSITE" id="PS50937"/>
    </source>
</evidence>
<feature type="domain" description="HTH merR-type" evidence="3">
    <location>
        <begin position="1"/>
        <end position="70"/>
    </location>
</feature>
<dbReference type="PROSITE" id="PS00552">
    <property type="entry name" value="HTH_MERR_1"/>
    <property type="match status" value="1"/>
</dbReference>
<dbReference type="InterPro" id="IPR003759">
    <property type="entry name" value="Cbl-bd_cap"/>
</dbReference>
<keyword evidence="6" id="KW-1185">Reference proteome</keyword>
<name>A0ABP8K584_9MICO</name>
<feature type="domain" description="B12-binding" evidence="4">
    <location>
        <begin position="210"/>
        <end position="333"/>
    </location>
</feature>
<dbReference type="SMART" id="SM00422">
    <property type="entry name" value="HTH_MERR"/>
    <property type="match status" value="1"/>
</dbReference>
<dbReference type="Gene3D" id="1.10.1240.10">
    <property type="entry name" value="Methionine synthase domain"/>
    <property type="match status" value="1"/>
</dbReference>
<dbReference type="CDD" id="cd00592">
    <property type="entry name" value="HTH_MerR-like"/>
    <property type="match status" value="1"/>
</dbReference>
<comment type="caution">
    <text evidence="5">The sequence shown here is derived from an EMBL/GenBank/DDBJ whole genome shotgun (WGS) entry which is preliminary data.</text>
</comment>
<dbReference type="PANTHER" id="PTHR30204">
    <property type="entry name" value="REDOX-CYCLING DRUG-SENSING TRANSCRIPTIONAL ACTIVATOR SOXR"/>
    <property type="match status" value="1"/>
</dbReference>
<dbReference type="InterPro" id="IPR000551">
    <property type="entry name" value="MerR-type_HTH_dom"/>
</dbReference>
<evidence type="ECO:0000256" key="2">
    <source>
        <dbReference type="SAM" id="MobiDB-lite"/>
    </source>
</evidence>
<dbReference type="PROSITE" id="PS50937">
    <property type="entry name" value="HTH_MERR_2"/>
    <property type="match status" value="1"/>
</dbReference>
<dbReference type="InterPro" id="IPR009061">
    <property type="entry name" value="DNA-bd_dom_put_sf"/>
</dbReference>
<feature type="region of interest" description="Disordered" evidence="2">
    <location>
        <begin position="329"/>
        <end position="385"/>
    </location>
</feature>
<dbReference type="SUPFAM" id="SSF52242">
    <property type="entry name" value="Cobalamin (vitamin B12)-binding domain"/>
    <property type="match status" value="1"/>
</dbReference>
<dbReference type="InterPro" id="IPR036724">
    <property type="entry name" value="Cobalamin-bd_sf"/>
</dbReference>
<dbReference type="SUPFAM" id="SSF46955">
    <property type="entry name" value="Putative DNA-binding domain"/>
    <property type="match status" value="1"/>
</dbReference>
<dbReference type="Pfam" id="PF02607">
    <property type="entry name" value="B12-binding_2"/>
    <property type="match status" value="1"/>
</dbReference>
<evidence type="ECO:0000256" key="1">
    <source>
        <dbReference type="ARBA" id="ARBA00023125"/>
    </source>
</evidence>
<dbReference type="Gene3D" id="1.10.1660.10">
    <property type="match status" value="1"/>
</dbReference>
<reference evidence="6" key="1">
    <citation type="journal article" date="2019" name="Int. J. Syst. Evol. Microbiol.">
        <title>The Global Catalogue of Microorganisms (GCM) 10K type strain sequencing project: providing services to taxonomists for standard genome sequencing and annotation.</title>
        <authorList>
            <consortium name="The Broad Institute Genomics Platform"/>
            <consortium name="The Broad Institute Genome Sequencing Center for Infectious Disease"/>
            <person name="Wu L."/>
            <person name="Ma J."/>
        </authorList>
    </citation>
    <scope>NUCLEOTIDE SEQUENCE [LARGE SCALE GENOMIC DNA]</scope>
    <source>
        <strain evidence="6">JCM 17738</strain>
    </source>
</reference>
<proteinExistence type="predicted"/>
<evidence type="ECO:0000259" key="4">
    <source>
        <dbReference type="PROSITE" id="PS51332"/>
    </source>
</evidence>
<evidence type="ECO:0000313" key="6">
    <source>
        <dbReference type="Proteomes" id="UP001500390"/>
    </source>
</evidence>
<protein>
    <submittedName>
        <fullName evidence="5">HTH-type transcriptional repressor CarH</fullName>
    </submittedName>
</protein>
<dbReference type="InterPro" id="IPR036594">
    <property type="entry name" value="Meth_synthase_dom"/>
</dbReference>
<feature type="compositionally biased region" description="Polar residues" evidence="2">
    <location>
        <begin position="376"/>
        <end position="385"/>
    </location>
</feature>
<dbReference type="EMBL" id="BAABFX010000038">
    <property type="protein sequence ID" value="GAA4400346.1"/>
    <property type="molecule type" value="Genomic_DNA"/>
</dbReference>
<evidence type="ECO:0000313" key="5">
    <source>
        <dbReference type="EMBL" id="GAA4400346.1"/>
    </source>
</evidence>
<dbReference type="PANTHER" id="PTHR30204:SF93">
    <property type="entry name" value="HTH MERR-TYPE DOMAIN-CONTAINING PROTEIN"/>
    <property type="match status" value="1"/>
</dbReference>